<accession>A0AA97H2W6</accession>
<name>A0AA97H2W6_9FIRM</name>
<dbReference type="PANTHER" id="PTHR43877:SF2">
    <property type="entry name" value="AMINOALKYLPHOSPHONATE N-ACETYLTRANSFERASE-RELATED"/>
    <property type="match status" value="1"/>
</dbReference>
<dbReference type="PANTHER" id="PTHR43877">
    <property type="entry name" value="AMINOALKYLPHOSPHONATE N-ACETYLTRANSFERASE-RELATED-RELATED"/>
    <property type="match status" value="1"/>
</dbReference>
<keyword evidence="5" id="KW-1185">Reference proteome</keyword>
<evidence type="ECO:0000259" key="3">
    <source>
        <dbReference type="PROSITE" id="PS51186"/>
    </source>
</evidence>
<keyword evidence="1" id="KW-0808">Transferase</keyword>
<dbReference type="GO" id="GO:0016747">
    <property type="term" value="F:acyltransferase activity, transferring groups other than amino-acyl groups"/>
    <property type="evidence" value="ECO:0007669"/>
    <property type="project" value="InterPro"/>
</dbReference>
<dbReference type="Gene3D" id="3.40.630.30">
    <property type="match status" value="1"/>
</dbReference>
<sequence>MEEKLQLRFQWADGTHPDFVRFSACLESYFDRLVGGKENRGGFIPYNSLREIHDVLLVYVQGQAAACGSFKRKSEDTAEIKRLYVSEPFRGKGISRQIMQKLEQAAARQGFLRLVLQTREACTAAVHLYESMGYCRISNYPPYDRLPLAVCFEKRLAGRRENAGAKVQP</sequence>
<dbReference type="InterPro" id="IPR000182">
    <property type="entry name" value="GNAT_dom"/>
</dbReference>
<dbReference type="Pfam" id="PF00583">
    <property type="entry name" value="Acetyltransf_1"/>
    <property type="match status" value="1"/>
</dbReference>
<dbReference type="SUPFAM" id="SSF55729">
    <property type="entry name" value="Acyl-CoA N-acyltransferases (Nat)"/>
    <property type="match status" value="1"/>
</dbReference>
<evidence type="ECO:0000313" key="4">
    <source>
        <dbReference type="EMBL" id="WOC33165.1"/>
    </source>
</evidence>
<dbReference type="CDD" id="cd04301">
    <property type="entry name" value="NAT_SF"/>
    <property type="match status" value="1"/>
</dbReference>
<evidence type="ECO:0000256" key="2">
    <source>
        <dbReference type="ARBA" id="ARBA00023315"/>
    </source>
</evidence>
<dbReference type="PROSITE" id="PS51186">
    <property type="entry name" value="GNAT"/>
    <property type="match status" value="1"/>
</dbReference>
<gene>
    <name evidence="4" type="ORF">PXC00_04635</name>
</gene>
<organism evidence="4 5">
    <name type="scientific">Caproicibacterium argilliputei</name>
    <dbReference type="NCBI Taxonomy" id="3030016"/>
    <lineage>
        <taxon>Bacteria</taxon>
        <taxon>Bacillati</taxon>
        <taxon>Bacillota</taxon>
        <taxon>Clostridia</taxon>
        <taxon>Eubacteriales</taxon>
        <taxon>Oscillospiraceae</taxon>
        <taxon>Caproicibacterium</taxon>
    </lineage>
</organism>
<evidence type="ECO:0000313" key="5">
    <source>
        <dbReference type="Proteomes" id="UP001300604"/>
    </source>
</evidence>
<dbReference type="EMBL" id="CP135996">
    <property type="protein sequence ID" value="WOC33165.1"/>
    <property type="molecule type" value="Genomic_DNA"/>
</dbReference>
<keyword evidence="2" id="KW-0012">Acyltransferase</keyword>
<protein>
    <submittedName>
        <fullName evidence="4">GNAT family N-acetyltransferase</fullName>
    </submittedName>
</protein>
<dbReference type="InterPro" id="IPR050832">
    <property type="entry name" value="Bact_Acetyltransf"/>
</dbReference>
<dbReference type="Proteomes" id="UP001300604">
    <property type="component" value="Chromosome"/>
</dbReference>
<dbReference type="InterPro" id="IPR016181">
    <property type="entry name" value="Acyl_CoA_acyltransferase"/>
</dbReference>
<dbReference type="AlphaFoldDB" id="A0AA97H2W6"/>
<reference evidence="5" key="3">
    <citation type="submission" date="2024-06" db="EMBL/GenBank/DDBJ databases">
        <authorList>
            <person name="Zeng C."/>
        </authorList>
    </citation>
    <scope>NUCLEOTIDE SEQUENCE [LARGE SCALE GENOMIC DNA]</scope>
    <source>
        <strain evidence="5">ZCY20-5</strain>
    </source>
</reference>
<reference evidence="5" key="1">
    <citation type="submission" date="2024-06" db="EMBL/GenBank/DDBJ databases">
        <title>Caproicibacterium argilliputei sp. nov, a novel caproic acid producing anaerobic bacterium isolated from pit mud.</title>
        <authorList>
            <person name="Zeng C."/>
        </authorList>
    </citation>
    <scope>NUCLEOTIDE SEQUENCE [LARGE SCALE GENOMIC DNA]</scope>
    <source>
        <strain evidence="5">ZCY20-5</strain>
    </source>
</reference>
<feature type="domain" description="N-acetyltransferase" evidence="3">
    <location>
        <begin position="9"/>
        <end position="157"/>
    </location>
</feature>
<reference evidence="4 5" key="2">
    <citation type="submission" date="2024-06" db="EMBL/GenBank/DDBJ databases">
        <title>Caproicibacterium argilliputei sp. nov, a novel caproic acid producing anaerobic bacterium isolated from pit mud.</title>
        <authorList>
            <person name="Xia S."/>
        </authorList>
    </citation>
    <scope>NUCLEOTIDE SEQUENCE [LARGE SCALE GENOMIC DNA]</scope>
    <source>
        <strain evidence="4 5">ZCY20-5</strain>
    </source>
</reference>
<dbReference type="KEGG" id="carl:PXC00_04635"/>
<proteinExistence type="predicted"/>
<dbReference type="RefSeq" id="WP_316935111.1">
    <property type="nucleotide sequence ID" value="NZ_CP135996.1"/>
</dbReference>
<evidence type="ECO:0000256" key="1">
    <source>
        <dbReference type="ARBA" id="ARBA00022679"/>
    </source>
</evidence>